<dbReference type="eggNOG" id="COG0457">
    <property type="taxonomic scope" value="Bacteria"/>
</dbReference>
<name>D0LYE5_HALO1</name>
<feature type="region of interest" description="Disordered" evidence="1">
    <location>
        <begin position="15"/>
        <end position="35"/>
    </location>
</feature>
<accession>D0LYE5</accession>
<gene>
    <name evidence="2" type="ordered locus">Hoch_3795</name>
</gene>
<organism evidence="2 3">
    <name type="scientific">Haliangium ochraceum (strain DSM 14365 / JCM 11303 / SMP-2)</name>
    <dbReference type="NCBI Taxonomy" id="502025"/>
    <lineage>
        <taxon>Bacteria</taxon>
        <taxon>Pseudomonadati</taxon>
        <taxon>Myxococcota</taxon>
        <taxon>Polyangia</taxon>
        <taxon>Haliangiales</taxon>
        <taxon>Kofleriaceae</taxon>
        <taxon>Haliangium</taxon>
    </lineage>
</organism>
<dbReference type="EMBL" id="CP001804">
    <property type="protein sequence ID" value="ACY16295.1"/>
    <property type="molecule type" value="Genomic_DNA"/>
</dbReference>
<keyword evidence="3" id="KW-1185">Reference proteome</keyword>
<dbReference type="AlphaFoldDB" id="D0LYE5"/>
<sequence>MGLLDFLKKARDAVIPGHPATGPRTPASASQAARTTPLPATVRERLFDAAGAADDAALRRLCRQHSELILAHFESWRTVPEPIRSDPASIERHARGLIAVAEIFVEQGERALMDILHGPEGDNPIVLWERTFTEARAHMTGGAFQRALPLLCELVDEMTGLQGTAIDSYLPVVQGALGEVYYRLDRLEEAYEFTFAAFLACDEGGDVDGVICYCGNLAGICSRMGRTEELQRWLITMTNLMLGEGRDDEVELLRTQYGIEPTNEVIRGIN</sequence>
<dbReference type="KEGG" id="hoh:Hoch_3795"/>
<dbReference type="Proteomes" id="UP000001880">
    <property type="component" value="Chromosome"/>
</dbReference>
<protein>
    <submittedName>
        <fullName evidence="2">Uncharacterized protein</fullName>
    </submittedName>
</protein>
<evidence type="ECO:0000256" key="1">
    <source>
        <dbReference type="SAM" id="MobiDB-lite"/>
    </source>
</evidence>
<proteinExistence type="predicted"/>
<evidence type="ECO:0000313" key="3">
    <source>
        <dbReference type="Proteomes" id="UP000001880"/>
    </source>
</evidence>
<dbReference type="HOGENOM" id="CLU_1029617_0_0_7"/>
<evidence type="ECO:0000313" key="2">
    <source>
        <dbReference type="EMBL" id="ACY16295.1"/>
    </source>
</evidence>
<reference evidence="2 3" key="1">
    <citation type="journal article" date="2010" name="Stand. Genomic Sci.">
        <title>Complete genome sequence of Haliangium ochraceum type strain (SMP-2).</title>
        <authorList>
            <consortium name="US DOE Joint Genome Institute (JGI-PGF)"/>
            <person name="Ivanova N."/>
            <person name="Daum C."/>
            <person name="Lang E."/>
            <person name="Abt B."/>
            <person name="Kopitz M."/>
            <person name="Saunders E."/>
            <person name="Lapidus A."/>
            <person name="Lucas S."/>
            <person name="Glavina Del Rio T."/>
            <person name="Nolan M."/>
            <person name="Tice H."/>
            <person name="Copeland A."/>
            <person name="Cheng J.F."/>
            <person name="Chen F."/>
            <person name="Bruce D."/>
            <person name="Goodwin L."/>
            <person name="Pitluck S."/>
            <person name="Mavromatis K."/>
            <person name="Pati A."/>
            <person name="Mikhailova N."/>
            <person name="Chen A."/>
            <person name="Palaniappan K."/>
            <person name="Land M."/>
            <person name="Hauser L."/>
            <person name="Chang Y.J."/>
            <person name="Jeffries C.D."/>
            <person name="Detter J.C."/>
            <person name="Brettin T."/>
            <person name="Rohde M."/>
            <person name="Goker M."/>
            <person name="Bristow J."/>
            <person name="Markowitz V."/>
            <person name="Eisen J.A."/>
            <person name="Hugenholtz P."/>
            <person name="Kyrpides N.C."/>
            <person name="Klenk H.P."/>
        </authorList>
    </citation>
    <scope>NUCLEOTIDE SEQUENCE [LARGE SCALE GENOMIC DNA]</scope>
    <source>
        <strain evidence="3">DSM 14365 / CIP 107738 / JCM 11303 / AJ 13395 / SMP-2</strain>
    </source>
</reference>
<dbReference type="OrthoDB" id="5483121at2"/>
<dbReference type="RefSeq" id="WP_012828894.1">
    <property type="nucleotide sequence ID" value="NC_013440.1"/>
</dbReference>